<comment type="caution">
    <text evidence="9">The sequence shown here is derived from an EMBL/GenBank/DDBJ whole genome shotgun (WGS) entry which is preliminary data.</text>
</comment>
<keyword evidence="10" id="KW-1185">Reference proteome</keyword>
<dbReference type="GO" id="GO:0009401">
    <property type="term" value="P:phosphoenolpyruvate-dependent sugar phosphotransferase system"/>
    <property type="evidence" value="ECO:0007669"/>
    <property type="project" value="InterPro"/>
</dbReference>
<feature type="domain" description="PTS EIIA type-2" evidence="6">
    <location>
        <begin position="536"/>
        <end position="678"/>
    </location>
</feature>
<dbReference type="InterPro" id="IPR036634">
    <property type="entry name" value="PRD_sf"/>
</dbReference>
<evidence type="ECO:0000256" key="1">
    <source>
        <dbReference type="ARBA" id="ARBA00022679"/>
    </source>
</evidence>
<dbReference type="EMBL" id="VCIW01000023">
    <property type="protein sequence ID" value="TLS49205.1"/>
    <property type="molecule type" value="Genomic_DNA"/>
</dbReference>
<dbReference type="CDD" id="cd05568">
    <property type="entry name" value="PTS_IIB_bgl_like"/>
    <property type="match status" value="1"/>
</dbReference>
<sequence>MKVSQRQKKIVEALLRASSDLSAGELAKAADVSARTVHRELADVESLLADVGVGLQKKAGAGIRLDADPGRLEALERILLHAESDELSSTDRRTLLLCALLEASEPVKLFALAHELQVTTPTVTSDLDEVERWAARDGLTLVRRRGYGVQLEGDEAGKRSAIRRLAWETLDDSDLFGRPETGDRPLHPVTAKLLELIGKPHFFRLERALWANEAAGAKELSETAYTRMLVRLSVALARFGAGHRIGASGSAVPPPDAAAVADALGRELGLDLPPEEIAYVAGVLTEDESDDDGVGVAGADPRLFETTAALIADVERRMHASLAGDRQLREGLLQHLEPAIARLREGGSIRNPLLPQIKKDYETLFRSVKEAAKETLQERERGLAVPDEEIGFLAMHFGAALERAKQLPGAVRALLVCTSGIGSSKMLAVRLAKEFPQLHVVGNVSWYEAAHSPKDRYDLIVSTVDLPLPPEQYIKLSPLLNEEETDRLRRFLRGAAERKRAQGAAPTGAGPPAGAAAPNEDALERLRALKQYADGAVRLLDAFVVGRLATNGRGIRELLLDACGRTAAAGVAKAVTDRLLERERQGSVLIPDTDLALFHTRSDAIEAPTLALFRLDERIDTGADRPVSRFLLMLAPKRLPKRELELLSEISAMLLQEDFVEALQTDDEARIKRYLANQLEAYIKNNIEWSE</sequence>
<dbReference type="Pfam" id="PF08279">
    <property type="entry name" value="HTH_11"/>
    <property type="match status" value="1"/>
</dbReference>
<evidence type="ECO:0000313" key="10">
    <source>
        <dbReference type="Proteomes" id="UP000309676"/>
    </source>
</evidence>
<dbReference type="InterPro" id="IPR036095">
    <property type="entry name" value="PTS_EIIB-like_sf"/>
</dbReference>
<evidence type="ECO:0000256" key="2">
    <source>
        <dbReference type="ARBA" id="ARBA00022737"/>
    </source>
</evidence>
<dbReference type="Gene3D" id="3.40.930.10">
    <property type="entry name" value="Mannitol-specific EII, Chain A"/>
    <property type="match status" value="1"/>
</dbReference>
<reference evidence="9 10" key="1">
    <citation type="submission" date="2019-05" db="EMBL/GenBank/DDBJ databases">
        <authorList>
            <person name="Narsing Rao M.P."/>
            <person name="Li W.J."/>
        </authorList>
    </citation>
    <scope>NUCLEOTIDE SEQUENCE [LARGE SCALE GENOMIC DNA]</scope>
    <source>
        <strain evidence="9 10">SYSU_K30003</strain>
    </source>
</reference>
<dbReference type="PROSITE" id="PS51372">
    <property type="entry name" value="PRD_2"/>
    <property type="match status" value="1"/>
</dbReference>
<accession>A0A5R9GCU9</accession>
<evidence type="ECO:0000259" key="6">
    <source>
        <dbReference type="PROSITE" id="PS51094"/>
    </source>
</evidence>
<dbReference type="Pfam" id="PF00874">
    <property type="entry name" value="PRD"/>
    <property type="match status" value="1"/>
</dbReference>
<keyword evidence="3" id="KW-0805">Transcription regulation</keyword>
<feature type="region of interest" description="Disordered" evidence="5">
    <location>
        <begin position="498"/>
        <end position="518"/>
    </location>
</feature>
<evidence type="ECO:0000256" key="5">
    <source>
        <dbReference type="SAM" id="MobiDB-lite"/>
    </source>
</evidence>
<dbReference type="InterPro" id="IPR002178">
    <property type="entry name" value="PTS_EIIA_type-2_dom"/>
</dbReference>
<dbReference type="InterPro" id="IPR011608">
    <property type="entry name" value="PRD"/>
</dbReference>
<evidence type="ECO:0000259" key="8">
    <source>
        <dbReference type="PROSITE" id="PS51372"/>
    </source>
</evidence>
<dbReference type="AlphaFoldDB" id="A0A5R9GCU9"/>
<dbReference type="PANTHER" id="PTHR30185:SF18">
    <property type="entry name" value="TRANSCRIPTIONAL REGULATOR MTLR"/>
    <property type="match status" value="1"/>
</dbReference>
<organism evidence="9 10">
    <name type="scientific">Paenibacillus antri</name>
    <dbReference type="NCBI Taxonomy" id="2582848"/>
    <lineage>
        <taxon>Bacteria</taxon>
        <taxon>Bacillati</taxon>
        <taxon>Bacillota</taxon>
        <taxon>Bacilli</taxon>
        <taxon>Bacillales</taxon>
        <taxon>Paenibacillaceae</taxon>
        <taxon>Paenibacillus</taxon>
    </lineage>
</organism>
<dbReference type="Gene3D" id="1.10.1790.10">
    <property type="entry name" value="PRD domain"/>
    <property type="match status" value="1"/>
</dbReference>
<dbReference type="InterPro" id="IPR050661">
    <property type="entry name" value="BglG_antiterminators"/>
</dbReference>
<dbReference type="SUPFAM" id="SSF55804">
    <property type="entry name" value="Phoshotransferase/anion transport protein"/>
    <property type="match status" value="1"/>
</dbReference>
<dbReference type="PROSITE" id="PS51094">
    <property type="entry name" value="PTS_EIIA_TYPE_2"/>
    <property type="match status" value="1"/>
</dbReference>
<dbReference type="Proteomes" id="UP000309676">
    <property type="component" value="Unassembled WGS sequence"/>
</dbReference>
<feature type="domain" description="PRD" evidence="8">
    <location>
        <begin position="298"/>
        <end position="407"/>
    </location>
</feature>
<dbReference type="GO" id="GO:0008982">
    <property type="term" value="F:protein-N(PI)-phosphohistidine-sugar phosphotransferase activity"/>
    <property type="evidence" value="ECO:0007669"/>
    <property type="project" value="InterPro"/>
</dbReference>
<dbReference type="InterPro" id="IPR013011">
    <property type="entry name" value="PTS_EIIB_2"/>
</dbReference>
<dbReference type="PANTHER" id="PTHR30185">
    <property type="entry name" value="CRYPTIC BETA-GLUCOSIDE BGL OPERON ANTITERMINATOR"/>
    <property type="match status" value="1"/>
</dbReference>
<dbReference type="InterPro" id="IPR036388">
    <property type="entry name" value="WH-like_DNA-bd_sf"/>
</dbReference>
<dbReference type="PROSITE" id="PS51099">
    <property type="entry name" value="PTS_EIIB_TYPE_2"/>
    <property type="match status" value="1"/>
</dbReference>
<proteinExistence type="predicted"/>
<protein>
    <submittedName>
        <fullName evidence="9">Transcription antiterminator</fullName>
    </submittedName>
</protein>
<dbReference type="GO" id="GO:0006355">
    <property type="term" value="P:regulation of DNA-templated transcription"/>
    <property type="evidence" value="ECO:0007669"/>
    <property type="project" value="InterPro"/>
</dbReference>
<dbReference type="Pfam" id="PF00359">
    <property type="entry name" value="PTS_EIIA_2"/>
    <property type="match status" value="1"/>
</dbReference>
<keyword evidence="4" id="KW-0804">Transcription</keyword>
<keyword evidence="1" id="KW-0808">Transferase</keyword>
<dbReference type="SUPFAM" id="SSF52794">
    <property type="entry name" value="PTS system IIB component-like"/>
    <property type="match status" value="1"/>
</dbReference>
<dbReference type="Gene3D" id="3.40.50.2300">
    <property type="match status" value="1"/>
</dbReference>
<evidence type="ECO:0000259" key="7">
    <source>
        <dbReference type="PROSITE" id="PS51099"/>
    </source>
</evidence>
<gene>
    <name evidence="9" type="ORF">FE782_26620</name>
</gene>
<evidence type="ECO:0000313" key="9">
    <source>
        <dbReference type="EMBL" id="TLS49205.1"/>
    </source>
</evidence>
<name>A0A5R9GCU9_9BACL</name>
<feature type="compositionally biased region" description="Low complexity" evidence="5">
    <location>
        <begin position="502"/>
        <end position="518"/>
    </location>
</feature>
<evidence type="ECO:0000256" key="4">
    <source>
        <dbReference type="ARBA" id="ARBA00023163"/>
    </source>
</evidence>
<dbReference type="SUPFAM" id="SSF63520">
    <property type="entry name" value="PTS-regulatory domain, PRD"/>
    <property type="match status" value="1"/>
</dbReference>
<evidence type="ECO:0000256" key="3">
    <source>
        <dbReference type="ARBA" id="ARBA00023015"/>
    </source>
</evidence>
<dbReference type="InterPro" id="IPR013196">
    <property type="entry name" value="HTH_11"/>
</dbReference>
<feature type="domain" description="PTS EIIB type-2" evidence="7">
    <location>
        <begin position="411"/>
        <end position="500"/>
    </location>
</feature>
<dbReference type="OrthoDB" id="9776005at2"/>
<dbReference type="Gene3D" id="1.10.10.10">
    <property type="entry name" value="Winged helix-like DNA-binding domain superfamily/Winged helix DNA-binding domain"/>
    <property type="match status" value="1"/>
</dbReference>
<keyword evidence="2" id="KW-0677">Repeat</keyword>
<dbReference type="RefSeq" id="WP_138197403.1">
    <property type="nucleotide sequence ID" value="NZ_VCIW01000023.1"/>
</dbReference>
<dbReference type="InterPro" id="IPR016152">
    <property type="entry name" value="PTrfase/Anion_transptr"/>
</dbReference>